<dbReference type="Gene3D" id="2.60.40.10">
    <property type="entry name" value="Immunoglobulins"/>
    <property type="match status" value="2"/>
</dbReference>
<keyword evidence="1" id="KW-0732">Signal</keyword>
<dbReference type="InterPro" id="IPR050831">
    <property type="entry name" value="CEA_cell_adhesion"/>
</dbReference>
<keyword evidence="5" id="KW-1133">Transmembrane helix</keyword>
<sequence length="351" mass="38068">MLGFPFPAGLSGTRVTCLGHHLAGQSNCSLTPEAPSGLSLSLQTYNDSKDTVAVELHCQGTFNPMEISWFRDRQPLGSPVGRYRFSPDGTRLTIWNFTAPQDLGDYDAICSNPLGSQRPNIILRGPSVSNWTLARGPNPGSAHGTWTVPYGSVVTSFWIQWQSPGRHRSAGEWETLKVLNDTSQSITIDGLQSQATYSVRVMPWLGSQAGEPSPTQTLWPVSHLDPGAIAGIVIGSILGMLLLLALLVLLVCCLRRGKNKKVPPSPAEAKQHYLSRQFPNGKQSEAADLSWGNPRWSSSDSNIYSITYEEHLRKHGTPATLPIDSRDGRSSGVSSLVSQPGAKKVRSATRV</sequence>
<keyword evidence="5" id="KW-0812">Transmembrane</keyword>
<accession>A0A8D0LAR9</accession>
<proteinExistence type="predicted"/>
<reference evidence="7" key="2">
    <citation type="submission" date="2025-09" db="UniProtKB">
        <authorList>
            <consortium name="Ensembl"/>
        </authorList>
    </citation>
    <scope>IDENTIFICATION</scope>
</reference>
<dbReference type="Ensembl" id="ENSSPUT00000022662.1">
    <property type="protein sequence ID" value="ENSSPUP00000021254.1"/>
    <property type="gene ID" value="ENSSPUG00000016344.1"/>
</dbReference>
<name>A0A8D0LAR9_SPHPU</name>
<reference evidence="7" key="1">
    <citation type="submission" date="2025-08" db="UniProtKB">
        <authorList>
            <consortium name="Ensembl"/>
        </authorList>
    </citation>
    <scope>IDENTIFICATION</scope>
</reference>
<dbReference type="CDD" id="cd00063">
    <property type="entry name" value="FN3"/>
    <property type="match status" value="1"/>
</dbReference>
<evidence type="ECO:0000313" key="8">
    <source>
        <dbReference type="Proteomes" id="UP000694392"/>
    </source>
</evidence>
<dbReference type="InterPro" id="IPR013783">
    <property type="entry name" value="Ig-like_fold"/>
</dbReference>
<keyword evidence="8" id="KW-1185">Reference proteome</keyword>
<dbReference type="PANTHER" id="PTHR44427">
    <property type="entry name" value="CARCINOEMBRYONIC ANTIGEN-RELATED CELL ADHESION MOLECULE 19"/>
    <property type="match status" value="1"/>
</dbReference>
<dbReference type="InterPro" id="IPR003961">
    <property type="entry name" value="FN3_dom"/>
</dbReference>
<protein>
    <recommendedName>
        <fullName evidence="6">Fibronectin type-III domain-containing protein</fullName>
    </recommendedName>
</protein>
<dbReference type="SUPFAM" id="SSF48726">
    <property type="entry name" value="Immunoglobulin"/>
    <property type="match status" value="1"/>
</dbReference>
<evidence type="ECO:0000256" key="3">
    <source>
        <dbReference type="ARBA" id="ARBA00023319"/>
    </source>
</evidence>
<organism evidence="7 8">
    <name type="scientific">Sphenodon punctatus</name>
    <name type="common">Tuatara</name>
    <name type="synonym">Hatteria punctata</name>
    <dbReference type="NCBI Taxonomy" id="8508"/>
    <lineage>
        <taxon>Eukaryota</taxon>
        <taxon>Metazoa</taxon>
        <taxon>Chordata</taxon>
        <taxon>Craniata</taxon>
        <taxon>Vertebrata</taxon>
        <taxon>Euteleostomi</taxon>
        <taxon>Lepidosauria</taxon>
        <taxon>Sphenodontia</taxon>
        <taxon>Sphenodontidae</taxon>
        <taxon>Sphenodon</taxon>
    </lineage>
</organism>
<dbReference type="SUPFAM" id="SSF49265">
    <property type="entry name" value="Fibronectin type III"/>
    <property type="match status" value="1"/>
</dbReference>
<keyword evidence="3" id="KW-0393">Immunoglobulin domain</keyword>
<feature type="region of interest" description="Disordered" evidence="4">
    <location>
        <begin position="317"/>
        <end position="351"/>
    </location>
</feature>
<evidence type="ECO:0000256" key="1">
    <source>
        <dbReference type="ARBA" id="ARBA00022729"/>
    </source>
</evidence>
<feature type="transmembrane region" description="Helical" evidence="5">
    <location>
        <begin position="228"/>
        <end position="254"/>
    </location>
</feature>
<dbReference type="InterPro" id="IPR036116">
    <property type="entry name" value="FN3_sf"/>
</dbReference>
<evidence type="ECO:0000313" key="7">
    <source>
        <dbReference type="Ensembl" id="ENSSPUP00000021254.1"/>
    </source>
</evidence>
<dbReference type="GeneTree" id="ENSGT00940000167735"/>
<dbReference type="InterPro" id="IPR036179">
    <property type="entry name" value="Ig-like_dom_sf"/>
</dbReference>
<evidence type="ECO:0000256" key="2">
    <source>
        <dbReference type="ARBA" id="ARBA00023180"/>
    </source>
</evidence>
<dbReference type="Proteomes" id="UP000694392">
    <property type="component" value="Unplaced"/>
</dbReference>
<dbReference type="PROSITE" id="PS50853">
    <property type="entry name" value="FN3"/>
    <property type="match status" value="1"/>
</dbReference>
<feature type="domain" description="Fibronectin type-III" evidence="6">
    <location>
        <begin position="127"/>
        <end position="227"/>
    </location>
</feature>
<keyword evidence="2" id="KW-0325">Glycoprotein</keyword>
<evidence type="ECO:0000259" key="6">
    <source>
        <dbReference type="PROSITE" id="PS50853"/>
    </source>
</evidence>
<evidence type="ECO:0000256" key="4">
    <source>
        <dbReference type="SAM" id="MobiDB-lite"/>
    </source>
</evidence>
<evidence type="ECO:0000256" key="5">
    <source>
        <dbReference type="SAM" id="Phobius"/>
    </source>
</evidence>
<dbReference type="PANTHER" id="PTHR44427:SF5">
    <property type="entry name" value="V-SET AND IMMUNOGLOBULIN DOMAIN-CONTAINING PROTEIN 10-LIKE"/>
    <property type="match status" value="1"/>
</dbReference>
<dbReference type="AlphaFoldDB" id="A0A8D0LAR9"/>
<keyword evidence="5" id="KW-0472">Membrane</keyword>